<feature type="compositionally biased region" description="Basic residues" evidence="1">
    <location>
        <begin position="66"/>
        <end position="79"/>
    </location>
</feature>
<dbReference type="EMBL" id="AP009256">
    <property type="protein sequence ID" value="BAF39014.1"/>
    <property type="molecule type" value="Genomic_DNA"/>
</dbReference>
<gene>
    <name evidence="2" type="ordered locus">BAD_0233</name>
</gene>
<accession>A0ZZY1</accession>
<feature type="compositionally biased region" description="Basic and acidic residues" evidence="1">
    <location>
        <begin position="1"/>
        <end position="22"/>
    </location>
</feature>
<dbReference type="STRING" id="367928.BAD_0233"/>
<dbReference type="AlphaFoldDB" id="A0ZZY1"/>
<keyword evidence="3" id="KW-1185">Reference proteome</keyword>
<evidence type="ECO:0000256" key="1">
    <source>
        <dbReference type="SAM" id="MobiDB-lite"/>
    </source>
</evidence>
<feature type="region of interest" description="Disordered" evidence="1">
    <location>
        <begin position="1"/>
        <end position="124"/>
    </location>
</feature>
<dbReference type="Proteomes" id="UP000008702">
    <property type="component" value="Chromosome"/>
</dbReference>
<reference evidence="2 3" key="1">
    <citation type="submission" date="2006-12" db="EMBL/GenBank/DDBJ databases">
        <title>Bifidobacterium adolescentis complete genome sequence.</title>
        <authorList>
            <person name="Suzuki T."/>
            <person name="Tsuda Y."/>
            <person name="Kanou N."/>
            <person name="Inoue T."/>
            <person name="Kumazaki K."/>
            <person name="Nagano S."/>
            <person name="Hirai S."/>
            <person name="Tanaka K."/>
            <person name="Watanabe K."/>
        </authorList>
    </citation>
    <scope>NUCLEOTIDE SEQUENCE [LARGE SCALE GENOMIC DNA]</scope>
    <source>
        <strain evidence="3">ATCC 15703 / DSM 20083 / NCTC 11814 / E194a</strain>
    </source>
</reference>
<feature type="compositionally biased region" description="Basic residues" evidence="1">
    <location>
        <begin position="23"/>
        <end position="34"/>
    </location>
</feature>
<organism evidence="2 3">
    <name type="scientific">Bifidobacterium adolescentis (strain ATCC 15703 / DSM 20083 / NCTC 11814 / E194a)</name>
    <dbReference type="NCBI Taxonomy" id="367928"/>
    <lineage>
        <taxon>Bacteria</taxon>
        <taxon>Bacillati</taxon>
        <taxon>Actinomycetota</taxon>
        <taxon>Actinomycetes</taxon>
        <taxon>Bifidobacteriales</taxon>
        <taxon>Bifidobacteriaceae</taxon>
        <taxon>Bifidobacterium</taxon>
    </lineage>
</organism>
<dbReference type="HOGENOM" id="CLU_1999458_0_0_11"/>
<protein>
    <submittedName>
        <fullName evidence="2">Uncharacterized protein</fullName>
    </submittedName>
</protein>
<dbReference type="KEGG" id="bad:BAD_0233"/>
<evidence type="ECO:0000313" key="3">
    <source>
        <dbReference type="Proteomes" id="UP000008702"/>
    </source>
</evidence>
<name>A0ZZY1_BIFAA</name>
<sequence>MGRYDRGQCVKPDGKESHEACQKKSRKRGKLRLTRHPDLVRHTHRHRAAGAHVPVRLLRDSVRLHAEHHRTGRPGHHQQTHPQSLQAPARRRGGLQGPRPLAAAGEQRPIRRRLPHQTTYRPAR</sequence>
<evidence type="ECO:0000313" key="2">
    <source>
        <dbReference type="EMBL" id="BAF39014.1"/>
    </source>
</evidence>
<proteinExistence type="predicted"/>